<sequence>MTATPESAPETAGQSPTPDDHSGPNARPTLGMAEFAAMLALLFAVVAFSIDAMLPALPDIARTLIPEAANRAQLVLASFVLGMGLGTFITGPLSDALGRRTVIAGGIVIYIAAAVAASMAHSLEMLLVARFVQGFGSAGPRIAGLALVRDMYAGREMARVTSIVMIVFVMIPAFAPSIGQLIIGFSGWRGVFWSFVVFGLIGLVWFLARQPETLPKNRRRPLRLGLLVSGTREVFSNPNIRIYTAVLTLGFGQMYALLSSAQQIFADTFGRGESFPQWFMLMAILAGGAAGANAVLVVRLGMRRMVLGAYGLQALISTAMLGAFLLGLLAHPLAFYVFFAWAVSLFFMAGLTFGNLNALCLQHASHIAGLTASAVSAVATVLAAFIAALVGQSFDGTPIPLAIGATICSGLAFLLMTRTLEGEG</sequence>
<protein>
    <submittedName>
        <fullName evidence="9">MFS transporter, DHA1 family, bicyclomycin/chloramphenicol resistance protein</fullName>
    </submittedName>
</protein>
<dbReference type="InterPro" id="IPR005829">
    <property type="entry name" value="Sugar_transporter_CS"/>
</dbReference>
<dbReference type="AlphaFoldDB" id="A0A1N7M239"/>
<dbReference type="InterPro" id="IPR011701">
    <property type="entry name" value="MFS"/>
</dbReference>
<evidence type="ECO:0000256" key="6">
    <source>
        <dbReference type="SAM" id="MobiDB-lite"/>
    </source>
</evidence>
<dbReference type="Gene3D" id="1.20.1720.10">
    <property type="entry name" value="Multidrug resistance protein D"/>
    <property type="match status" value="1"/>
</dbReference>
<keyword evidence="2" id="KW-0813">Transport</keyword>
<feature type="transmembrane region" description="Helical" evidence="7">
    <location>
        <begin position="278"/>
        <end position="298"/>
    </location>
</feature>
<feature type="transmembrane region" description="Helical" evidence="7">
    <location>
        <begin position="335"/>
        <end position="356"/>
    </location>
</feature>
<evidence type="ECO:0000256" key="4">
    <source>
        <dbReference type="ARBA" id="ARBA00022989"/>
    </source>
</evidence>
<dbReference type="PROSITE" id="PS50850">
    <property type="entry name" value="MFS"/>
    <property type="match status" value="1"/>
</dbReference>
<accession>A0A1N7M239</accession>
<dbReference type="Pfam" id="PF07690">
    <property type="entry name" value="MFS_1"/>
    <property type="match status" value="1"/>
</dbReference>
<keyword evidence="10" id="KW-1185">Reference proteome</keyword>
<feature type="transmembrane region" description="Helical" evidence="7">
    <location>
        <begin position="74"/>
        <end position="94"/>
    </location>
</feature>
<feature type="domain" description="Major facilitator superfamily (MFS) profile" evidence="8">
    <location>
        <begin position="35"/>
        <end position="420"/>
    </location>
</feature>
<dbReference type="PANTHER" id="PTHR23502">
    <property type="entry name" value="MAJOR FACILITATOR SUPERFAMILY"/>
    <property type="match status" value="1"/>
</dbReference>
<feature type="transmembrane region" description="Helical" evidence="7">
    <location>
        <begin position="240"/>
        <end position="258"/>
    </location>
</feature>
<evidence type="ECO:0000313" key="9">
    <source>
        <dbReference type="EMBL" id="SIS80112.1"/>
    </source>
</evidence>
<feature type="transmembrane region" description="Helical" evidence="7">
    <location>
        <begin position="35"/>
        <end position="54"/>
    </location>
</feature>
<feature type="transmembrane region" description="Helical" evidence="7">
    <location>
        <begin position="160"/>
        <end position="185"/>
    </location>
</feature>
<dbReference type="InterPro" id="IPR036259">
    <property type="entry name" value="MFS_trans_sf"/>
</dbReference>
<dbReference type="GO" id="GO:0022857">
    <property type="term" value="F:transmembrane transporter activity"/>
    <property type="evidence" value="ECO:0007669"/>
    <property type="project" value="InterPro"/>
</dbReference>
<feature type="transmembrane region" description="Helical" evidence="7">
    <location>
        <begin position="101"/>
        <end position="121"/>
    </location>
</feature>
<comment type="subcellular location">
    <subcellularLocation>
        <location evidence="1">Membrane</location>
        <topology evidence="1">Multi-pass membrane protein</topology>
    </subcellularLocation>
</comment>
<evidence type="ECO:0000256" key="3">
    <source>
        <dbReference type="ARBA" id="ARBA00022692"/>
    </source>
</evidence>
<dbReference type="SUPFAM" id="SSF103473">
    <property type="entry name" value="MFS general substrate transporter"/>
    <property type="match status" value="1"/>
</dbReference>
<dbReference type="GO" id="GO:0140115">
    <property type="term" value="P:export across plasma membrane"/>
    <property type="evidence" value="ECO:0007669"/>
    <property type="project" value="UniProtKB-ARBA"/>
</dbReference>
<keyword evidence="5 7" id="KW-0472">Membrane</keyword>
<dbReference type="STRING" id="407234.SAMN05421795_10579"/>
<feature type="region of interest" description="Disordered" evidence="6">
    <location>
        <begin position="1"/>
        <end position="27"/>
    </location>
</feature>
<dbReference type="GO" id="GO:0042908">
    <property type="term" value="P:xenobiotic transport"/>
    <property type="evidence" value="ECO:0007669"/>
    <property type="project" value="UniProtKB-ARBA"/>
</dbReference>
<feature type="transmembrane region" description="Helical" evidence="7">
    <location>
        <begin position="310"/>
        <end position="329"/>
    </location>
</feature>
<dbReference type="GO" id="GO:0005886">
    <property type="term" value="C:plasma membrane"/>
    <property type="evidence" value="ECO:0007669"/>
    <property type="project" value="TreeGrafter"/>
</dbReference>
<keyword evidence="4 7" id="KW-1133">Transmembrane helix</keyword>
<evidence type="ECO:0000313" key="10">
    <source>
        <dbReference type="Proteomes" id="UP000186098"/>
    </source>
</evidence>
<feature type="transmembrane region" description="Helical" evidence="7">
    <location>
        <begin position="127"/>
        <end position="148"/>
    </location>
</feature>
<evidence type="ECO:0000256" key="2">
    <source>
        <dbReference type="ARBA" id="ARBA00022448"/>
    </source>
</evidence>
<dbReference type="EMBL" id="FTOM01000005">
    <property type="protein sequence ID" value="SIS80112.1"/>
    <property type="molecule type" value="Genomic_DNA"/>
</dbReference>
<feature type="transmembrane region" description="Helical" evidence="7">
    <location>
        <begin position="368"/>
        <end position="391"/>
    </location>
</feature>
<evidence type="ECO:0000256" key="5">
    <source>
        <dbReference type="ARBA" id="ARBA00023136"/>
    </source>
</evidence>
<evidence type="ECO:0000256" key="1">
    <source>
        <dbReference type="ARBA" id="ARBA00004141"/>
    </source>
</evidence>
<evidence type="ECO:0000259" key="8">
    <source>
        <dbReference type="PROSITE" id="PS50850"/>
    </source>
</evidence>
<dbReference type="InterPro" id="IPR020846">
    <property type="entry name" value="MFS_dom"/>
</dbReference>
<reference evidence="10" key="1">
    <citation type="submission" date="2017-01" db="EMBL/GenBank/DDBJ databases">
        <authorList>
            <person name="Varghese N."/>
            <person name="Submissions S."/>
        </authorList>
    </citation>
    <scope>NUCLEOTIDE SEQUENCE [LARGE SCALE GENOMIC DNA]</scope>
    <source>
        <strain evidence="10">DSM 18714</strain>
    </source>
</reference>
<evidence type="ECO:0000256" key="7">
    <source>
        <dbReference type="SAM" id="Phobius"/>
    </source>
</evidence>
<proteinExistence type="predicted"/>
<feature type="transmembrane region" description="Helical" evidence="7">
    <location>
        <begin position="397"/>
        <end position="416"/>
    </location>
</feature>
<organism evidence="9 10">
    <name type="scientific">Phaeovulum vinaykumarii</name>
    <dbReference type="NCBI Taxonomy" id="407234"/>
    <lineage>
        <taxon>Bacteria</taxon>
        <taxon>Pseudomonadati</taxon>
        <taxon>Pseudomonadota</taxon>
        <taxon>Alphaproteobacteria</taxon>
        <taxon>Rhodobacterales</taxon>
        <taxon>Paracoccaceae</taxon>
        <taxon>Phaeovulum</taxon>
    </lineage>
</organism>
<dbReference type="PROSITE" id="PS00216">
    <property type="entry name" value="SUGAR_TRANSPORT_1"/>
    <property type="match status" value="1"/>
</dbReference>
<keyword evidence="3 7" id="KW-0812">Transmembrane</keyword>
<name>A0A1N7M239_9RHOB</name>
<dbReference type="PANTHER" id="PTHR23502:SF132">
    <property type="entry name" value="POLYAMINE TRANSPORTER 2-RELATED"/>
    <property type="match status" value="1"/>
</dbReference>
<gene>
    <name evidence="9" type="ORF">SAMN05421795_10579</name>
</gene>
<feature type="transmembrane region" description="Helical" evidence="7">
    <location>
        <begin position="191"/>
        <end position="208"/>
    </location>
</feature>
<dbReference type="Proteomes" id="UP000186098">
    <property type="component" value="Unassembled WGS sequence"/>
</dbReference>